<dbReference type="FunFam" id="3.10.180.10:FF:000034">
    <property type="entry name" value="Glyoxalase/Bleomycin resistance protein/Dihydroxybiphenyl dioxygenase"/>
    <property type="match status" value="1"/>
</dbReference>
<name>A0A9W9VG00_9EURO</name>
<dbReference type="PANTHER" id="PTHR43048">
    <property type="entry name" value="METHYLMALONYL-COA EPIMERASE"/>
    <property type="match status" value="1"/>
</dbReference>
<dbReference type="FunFam" id="3.10.180.10:FF:000039">
    <property type="entry name" value="Trihydroxytoluene oxygenase (AFU_orthologue AFUA_8G02470)"/>
    <property type="match status" value="1"/>
</dbReference>
<organism evidence="3 4">
    <name type="scientific">Penicillium cosmopolitanum</name>
    <dbReference type="NCBI Taxonomy" id="1131564"/>
    <lineage>
        <taxon>Eukaryota</taxon>
        <taxon>Fungi</taxon>
        <taxon>Dikarya</taxon>
        <taxon>Ascomycota</taxon>
        <taxon>Pezizomycotina</taxon>
        <taxon>Eurotiomycetes</taxon>
        <taxon>Eurotiomycetidae</taxon>
        <taxon>Eurotiales</taxon>
        <taxon>Aspergillaceae</taxon>
        <taxon>Penicillium</taxon>
    </lineage>
</organism>
<dbReference type="CDD" id="cd07267">
    <property type="entry name" value="THT_Oxygenase_N"/>
    <property type="match status" value="1"/>
</dbReference>
<dbReference type="Pfam" id="PF00903">
    <property type="entry name" value="Glyoxalase"/>
    <property type="match status" value="1"/>
</dbReference>
<protein>
    <recommendedName>
        <fullName evidence="2">VOC domain-containing protein</fullName>
    </recommendedName>
</protein>
<dbReference type="GO" id="GO:0005739">
    <property type="term" value="C:mitochondrion"/>
    <property type="evidence" value="ECO:0007669"/>
    <property type="project" value="TreeGrafter"/>
</dbReference>
<dbReference type="EMBL" id="JAPZBU010000011">
    <property type="protein sequence ID" value="KAJ5379389.1"/>
    <property type="molecule type" value="Genomic_DNA"/>
</dbReference>
<evidence type="ECO:0000259" key="2">
    <source>
        <dbReference type="PROSITE" id="PS51819"/>
    </source>
</evidence>
<keyword evidence="4" id="KW-1185">Reference proteome</keyword>
<dbReference type="PROSITE" id="PS51819">
    <property type="entry name" value="VOC"/>
    <property type="match status" value="1"/>
</dbReference>
<sequence>MSRKIQLVRIAHVFYTHKDIDKARMFLEDFGMHETKRVGDDFYYRGTGSEPFVYCARKGQEDAFGGAAFVVESETDLETAQALPGATKIYDLTDAPGGGKCVTFSDPVDKFPFHLVHGQTTLADVKTLPLLDFNFPEVKHRPGNKTQQFQKGPAPVHKLGHFGMCVTDFTKAYDFYTVHFNFKASNLVYDDSGRDITTFLHLDRGSEFVDHHCFFFFEGPKPHVHHSSFETHDFDTQLLGHDWLRHKGYENCWGVGRHIMGSQIFDYWFDTSRFIVEHYVDGDLVNDTNLTGRELASPSNLHVWGPDLPPTFMM</sequence>
<comment type="caution">
    <text evidence="3">The sequence shown here is derived from an EMBL/GenBank/DDBJ whole genome shotgun (WGS) entry which is preliminary data.</text>
</comment>
<reference evidence="3" key="1">
    <citation type="submission" date="2022-12" db="EMBL/GenBank/DDBJ databases">
        <authorList>
            <person name="Petersen C."/>
        </authorList>
    </citation>
    <scope>NUCLEOTIDE SEQUENCE</scope>
    <source>
        <strain evidence="3">IBT 29677</strain>
    </source>
</reference>
<dbReference type="Gene3D" id="3.10.180.10">
    <property type="entry name" value="2,3-Dihydroxybiphenyl 1,2-Dioxygenase, domain 1"/>
    <property type="match status" value="2"/>
</dbReference>
<keyword evidence="1" id="KW-0479">Metal-binding</keyword>
<dbReference type="SUPFAM" id="SSF54593">
    <property type="entry name" value="Glyoxalase/Bleomycin resistance protein/Dihydroxybiphenyl dioxygenase"/>
    <property type="match status" value="1"/>
</dbReference>
<dbReference type="RefSeq" id="XP_056483175.1">
    <property type="nucleotide sequence ID" value="XM_056637145.1"/>
</dbReference>
<dbReference type="GeneID" id="81376125"/>
<dbReference type="Proteomes" id="UP001147747">
    <property type="component" value="Unassembled WGS sequence"/>
</dbReference>
<dbReference type="GO" id="GO:0004493">
    <property type="term" value="F:methylmalonyl-CoA epimerase activity"/>
    <property type="evidence" value="ECO:0007669"/>
    <property type="project" value="TreeGrafter"/>
</dbReference>
<dbReference type="AlphaFoldDB" id="A0A9W9VG00"/>
<accession>A0A9W9VG00</accession>
<evidence type="ECO:0000256" key="1">
    <source>
        <dbReference type="ARBA" id="ARBA00022723"/>
    </source>
</evidence>
<dbReference type="InterPro" id="IPR004360">
    <property type="entry name" value="Glyas_Fos-R_dOase_dom"/>
</dbReference>
<feature type="domain" description="VOC" evidence="2">
    <location>
        <begin position="158"/>
        <end position="281"/>
    </location>
</feature>
<dbReference type="GO" id="GO:0046491">
    <property type="term" value="P:L-methylmalonyl-CoA metabolic process"/>
    <property type="evidence" value="ECO:0007669"/>
    <property type="project" value="TreeGrafter"/>
</dbReference>
<dbReference type="OrthoDB" id="3360610at2759"/>
<dbReference type="InterPro" id="IPR037523">
    <property type="entry name" value="VOC_core"/>
</dbReference>
<dbReference type="PANTHER" id="PTHR43048:SF3">
    <property type="entry name" value="METHYLMALONYL-COA EPIMERASE, MITOCHONDRIAL"/>
    <property type="match status" value="1"/>
</dbReference>
<proteinExistence type="predicted"/>
<evidence type="ECO:0000313" key="3">
    <source>
        <dbReference type="EMBL" id="KAJ5379389.1"/>
    </source>
</evidence>
<evidence type="ECO:0000313" key="4">
    <source>
        <dbReference type="Proteomes" id="UP001147747"/>
    </source>
</evidence>
<dbReference type="InterPro" id="IPR051785">
    <property type="entry name" value="MMCE/EMCE_epimerase"/>
</dbReference>
<reference evidence="3" key="2">
    <citation type="journal article" date="2023" name="IMA Fungus">
        <title>Comparative genomic study of the Penicillium genus elucidates a diverse pangenome and 15 lateral gene transfer events.</title>
        <authorList>
            <person name="Petersen C."/>
            <person name="Sorensen T."/>
            <person name="Nielsen M.R."/>
            <person name="Sondergaard T.E."/>
            <person name="Sorensen J.L."/>
            <person name="Fitzpatrick D.A."/>
            <person name="Frisvad J.C."/>
            <person name="Nielsen K.L."/>
        </authorList>
    </citation>
    <scope>NUCLEOTIDE SEQUENCE</scope>
    <source>
        <strain evidence="3">IBT 29677</strain>
    </source>
</reference>
<gene>
    <name evidence="3" type="ORF">N7509_012508</name>
</gene>
<dbReference type="InterPro" id="IPR029068">
    <property type="entry name" value="Glyas_Bleomycin-R_OHBP_Dase"/>
</dbReference>
<dbReference type="GO" id="GO:0046872">
    <property type="term" value="F:metal ion binding"/>
    <property type="evidence" value="ECO:0007669"/>
    <property type="project" value="UniProtKB-KW"/>
</dbReference>